<name>A0AAW9S5I1_9HYPH</name>
<dbReference type="Proteomes" id="UP001378188">
    <property type="component" value="Unassembled WGS sequence"/>
</dbReference>
<sequence>MSVNAVSNPAYSSTVLDAGTGRRTVLGTGRKGACAVLRPTRLAPGAPRTAVVLGIARGGTSMVAGTLRGLGVNMGDDLGFNHEDARVQQIVNRQEFDTFAGIAKARDAEHGLWGFKFPEASTVMDRFHPSLRNPHYLFVLRHPLARGQSAVKRTGGDLGASVVDALKSYEGIFAFLDGIDAPVLLVNYEQATEDREIAAAEIAAFLGIEATPERIGRAASMITGQGDGYVNLPEHAFYAAECAAGDAGGELAVPPGSLGAGEIGYAAGRASVWAAPEGGFPSAFVLAFALDDGRPRAGDAVRLYYDYEGSFHAGHRLLVEVASTTPAFRIEAASGLKRIAIVPMNEKSRATSVRFGTAG</sequence>
<dbReference type="AlphaFoldDB" id="A0AAW9S5I1"/>
<dbReference type="SUPFAM" id="SSF52540">
    <property type="entry name" value="P-loop containing nucleoside triphosphate hydrolases"/>
    <property type="match status" value="1"/>
</dbReference>
<dbReference type="Gene3D" id="3.40.50.300">
    <property type="entry name" value="P-loop containing nucleotide triphosphate hydrolases"/>
    <property type="match status" value="1"/>
</dbReference>
<dbReference type="EMBL" id="JAZHOF010000016">
    <property type="protein sequence ID" value="MEJ8575006.1"/>
    <property type="molecule type" value="Genomic_DNA"/>
</dbReference>
<evidence type="ECO:0000313" key="2">
    <source>
        <dbReference type="Proteomes" id="UP001378188"/>
    </source>
</evidence>
<accession>A0AAW9S5I1</accession>
<proteinExistence type="predicted"/>
<keyword evidence="2" id="KW-1185">Reference proteome</keyword>
<gene>
    <name evidence="1" type="ORF">V3328_26260</name>
</gene>
<dbReference type="InterPro" id="IPR027417">
    <property type="entry name" value="P-loop_NTPase"/>
</dbReference>
<protein>
    <recommendedName>
        <fullName evidence="3">Sulfotransferase family protein</fullName>
    </recommendedName>
</protein>
<organism evidence="1 2">
    <name type="scientific">Microbaculum marinum</name>
    <dbReference type="NCBI Taxonomy" id="1764581"/>
    <lineage>
        <taxon>Bacteria</taxon>
        <taxon>Pseudomonadati</taxon>
        <taxon>Pseudomonadota</taxon>
        <taxon>Alphaproteobacteria</taxon>
        <taxon>Hyphomicrobiales</taxon>
        <taxon>Tepidamorphaceae</taxon>
        <taxon>Microbaculum</taxon>
    </lineage>
</organism>
<comment type="caution">
    <text evidence="1">The sequence shown here is derived from an EMBL/GenBank/DDBJ whole genome shotgun (WGS) entry which is preliminary data.</text>
</comment>
<evidence type="ECO:0008006" key="3">
    <source>
        <dbReference type="Google" id="ProtNLM"/>
    </source>
</evidence>
<dbReference type="RefSeq" id="WP_340332705.1">
    <property type="nucleotide sequence ID" value="NZ_JAZHOF010000016.1"/>
</dbReference>
<evidence type="ECO:0000313" key="1">
    <source>
        <dbReference type="EMBL" id="MEJ8575006.1"/>
    </source>
</evidence>
<reference evidence="1 2" key="1">
    <citation type="submission" date="2024-02" db="EMBL/GenBank/DDBJ databases">
        <title>Genome analysis and characterization of Microbaculum marinisediminis sp. nov., isolated from marine sediment.</title>
        <authorList>
            <person name="Du Z.-J."/>
            <person name="Ye Y.-Q."/>
            <person name="Zhang Z.-R."/>
            <person name="Yuan S.-M."/>
            <person name="Zhang X.-Y."/>
        </authorList>
    </citation>
    <scope>NUCLEOTIDE SEQUENCE [LARGE SCALE GENOMIC DNA]</scope>
    <source>
        <strain evidence="1 2">SDUM1044001</strain>
    </source>
</reference>